<evidence type="ECO:0000313" key="2">
    <source>
        <dbReference type="EMBL" id="QBR93717.1"/>
    </source>
</evidence>
<name>A0A4P7GPJ4_9ACTN</name>
<dbReference type="AlphaFoldDB" id="A0A4P7GPJ4"/>
<reference evidence="2 3" key="1">
    <citation type="submission" date="2019-03" db="EMBL/GenBank/DDBJ databases">
        <title>Three New Species of Nocardioides, Nocardioides euryhalodurans sp. nov., Nocardioides seonyuensis sp. nov. and Nocardioides eburneoflavus sp. nov., Iolated from Soil.</title>
        <authorList>
            <person name="Roh S.G."/>
            <person name="Lee C."/>
            <person name="Kim M.-K."/>
            <person name="Kim S.B."/>
        </authorList>
    </citation>
    <scope>NUCLEOTIDE SEQUENCE [LARGE SCALE GENOMIC DNA]</scope>
    <source>
        <strain evidence="2 3">MMS17-SY117</strain>
    </source>
</reference>
<keyword evidence="3" id="KW-1185">Reference proteome</keyword>
<dbReference type="Proteomes" id="UP000294894">
    <property type="component" value="Chromosome"/>
</dbReference>
<proteinExistence type="predicted"/>
<dbReference type="KEGG" id="noy:EXE57_16635"/>
<evidence type="ECO:0000256" key="1">
    <source>
        <dbReference type="SAM" id="MobiDB-lite"/>
    </source>
</evidence>
<feature type="region of interest" description="Disordered" evidence="1">
    <location>
        <begin position="1"/>
        <end position="20"/>
    </location>
</feature>
<dbReference type="OrthoDB" id="5192391at2"/>
<dbReference type="RefSeq" id="WP_135079415.1">
    <property type="nucleotide sequence ID" value="NZ_CP038267.1"/>
</dbReference>
<gene>
    <name evidence="2" type="ORF">EXE57_16635</name>
</gene>
<sequence length="215" mass="22018">MTSLGDLTTSTPPAATRATTPGWRDPRLWIGVLIVVLSVVAGSRLLAAADESVPVWAAVGDMAAGDEVGPEDLVARRVRFVDPADLSLYFAADRALPADLRLVQGVGGGELLARSATGTSQEAGVLQLPVTVPPGAVPPDVGAGSVVDVYLRSDGRCSGCAEAALAEVAVVTAPAADELTGDQQLVLAVSQEEADRWFGLLARLQAPTVTVLARG</sequence>
<evidence type="ECO:0000313" key="3">
    <source>
        <dbReference type="Proteomes" id="UP000294894"/>
    </source>
</evidence>
<organism evidence="2 3">
    <name type="scientific">Nocardioides euryhalodurans</name>
    <dbReference type="NCBI Taxonomy" id="2518370"/>
    <lineage>
        <taxon>Bacteria</taxon>
        <taxon>Bacillati</taxon>
        <taxon>Actinomycetota</taxon>
        <taxon>Actinomycetes</taxon>
        <taxon>Propionibacteriales</taxon>
        <taxon>Nocardioidaceae</taxon>
        <taxon>Nocardioides</taxon>
    </lineage>
</organism>
<dbReference type="EMBL" id="CP038267">
    <property type="protein sequence ID" value="QBR93717.1"/>
    <property type="molecule type" value="Genomic_DNA"/>
</dbReference>
<accession>A0A4P7GPJ4</accession>
<protein>
    <recommendedName>
        <fullName evidence="4">SAF domain-containing protein</fullName>
    </recommendedName>
</protein>
<feature type="compositionally biased region" description="Low complexity" evidence="1">
    <location>
        <begin position="8"/>
        <end position="20"/>
    </location>
</feature>
<evidence type="ECO:0008006" key="4">
    <source>
        <dbReference type="Google" id="ProtNLM"/>
    </source>
</evidence>